<dbReference type="EMBL" id="AZBU02000001">
    <property type="protein sequence ID" value="TMS33165.1"/>
    <property type="molecule type" value="Genomic_DNA"/>
</dbReference>
<organism evidence="1 2">
    <name type="scientific">Steinernema carpocapsae</name>
    <name type="common">Entomopathogenic nematode</name>
    <dbReference type="NCBI Taxonomy" id="34508"/>
    <lineage>
        <taxon>Eukaryota</taxon>
        <taxon>Metazoa</taxon>
        <taxon>Ecdysozoa</taxon>
        <taxon>Nematoda</taxon>
        <taxon>Chromadorea</taxon>
        <taxon>Rhabditida</taxon>
        <taxon>Tylenchina</taxon>
        <taxon>Panagrolaimomorpha</taxon>
        <taxon>Strongyloidoidea</taxon>
        <taxon>Steinernematidae</taxon>
        <taxon>Steinernema</taxon>
    </lineage>
</organism>
<evidence type="ECO:0000313" key="1">
    <source>
        <dbReference type="EMBL" id="TMS33165.1"/>
    </source>
</evidence>
<sequence length="67" mass="7228">MRRSFCEEAKNAAAANFRVGCCHTPRCPNCLIGEVRRKQVTGKAKKTAFEGLLSGCSILEDGSICGH</sequence>
<dbReference type="EMBL" id="CM016762">
    <property type="protein sequence ID" value="TMS33165.1"/>
    <property type="molecule type" value="Genomic_DNA"/>
</dbReference>
<accession>A0A4U8ULW1</accession>
<evidence type="ECO:0000313" key="2">
    <source>
        <dbReference type="Proteomes" id="UP000298663"/>
    </source>
</evidence>
<reference evidence="1 2" key="1">
    <citation type="journal article" date="2015" name="Genome Biol.">
        <title>Comparative genomics of Steinernema reveals deeply conserved gene regulatory networks.</title>
        <authorList>
            <person name="Dillman A.R."/>
            <person name="Macchietto M."/>
            <person name="Porter C.F."/>
            <person name="Rogers A."/>
            <person name="Williams B."/>
            <person name="Antoshechkin I."/>
            <person name="Lee M.M."/>
            <person name="Goodwin Z."/>
            <person name="Lu X."/>
            <person name="Lewis E.E."/>
            <person name="Goodrich-Blair H."/>
            <person name="Stock S.P."/>
            <person name="Adams B.J."/>
            <person name="Sternberg P.W."/>
            <person name="Mortazavi A."/>
        </authorList>
    </citation>
    <scope>NUCLEOTIDE SEQUENCE [LARGE SCALE GENOMIC DNA]</scope>
    <source>
        <strain evidence="1 2">ALL</strain>
    </source>
</reference>
<gene>
    <name evidence="1" type="ORF">L596_000935</name>
</gene>
<protein>
    <submittedName>
        <fullName evidence="1">Uncharacterized protein</fullName>
    </submittedName>
</protein>
<proteinExistence type="predicted"/>
<comment type="caution">
    <text evidence="1">The sequence shown here is derived from an EMBL/GenBank/DDBJ whole genome shotgun (WGS) entry which is preliminary data.</text>
</comment>
<reference evidence="1 2" key="2">
    <citation type="journal article" date="2019" name="G3 (Bethesda)">
        <title>Hybrid Assembly of the Genome of the Entomopathogenic Nematode Steinernema carpocapsae Identifies the X-Chromosome.</title>
        <authorList>
            <person name="Serra L."/>
            <person name="Macchietto M."/>
            <person name="Macias-Munoz A."/>
            <person name="McGill C.J."/>
            <person name="Rodriguez I.M."/>
            <person name="Rodriguez B."/>
            <person name="Murad R."/>
            <person name="Mortazavi A."/>
        </authorList>
    </citation>
    <scope>NUCLEOTIDE SEQUENCE [LARGE SCALE GENOMIC DNA]</scope>
    <source>
        <strain evidence="1 2">ALL</strain>
    </source>
</reference>
<dbReference type="AlphaFoldDB" id="A0A4U8ULW1"/>
<keyword evidence="2" id="KW-1185">Reference proteome</keyword>
<dbReference type="Proteomes" id="UP000298663">
    <property type="component" value="Chromosome X"/>
</dbReference>
<name>A0A4U8ULW1_STECR</name>